<organism evidence="2">
    <name type="scientific">Micrurus lemniscatus lemniscatus</name>
    <dbReference type="NCBI Taxonomy" id="129467"/>
    <lineage>
        <taxon>Eukaryota</taxon>
        <taxon>Metazoa</taxon>
        <taxon>Chordata</taxon>
        <taxon>Craniata</taxon>
        <taxon>Vertebrata</taxon>
        <taxon>Euteleostomi</taxon>
        <taxon>Lepidosauria</taxon>
        <taxon>Squamata</taxon>
        <taxon>Bifurcata</taxon>
        <taxon>Unidentata</taxon>
        <taxon>Episquamata</taxon>
        <taxon>Toxicofera</taxon>
        <taxon>Serpentes</taxon>
        <taxon>Colubroidea</taxon>
        <taxon>Elapidae</taxon>
        <taxon>Elapinae</taxon>
        <taxon>Micrurus</taxon>
    </lineage>
</organism>
<proteinExistence type="predicted"/>
<feature type="chain" id="PRO_5013898145" evidence="1">
    <location>
        <begin position="22"/>
        <end position="147"/>
    </location>
</feature>
<reference evidence="2" key="2">
    <citation type="submission" date="2017-11" db="EMBL/GenBank/DDBJ databases">
        <title>Coralsnake Venomics: Analyses of Venom Gland Transcriptomes and Proteomes of Six Brazilian Taxa.</title>
        <authorList>
            <person name="Aird S.D."/>
            <person name="Jorge da Silva N."/>
            <person name="Qiu L."/>
            <person name="Villar-Briones A."/>
            <person name="Aparecida-Saddi V."/>
            <person name="Campos-Telles M.P."/>
            <person name="Grau M."/>
            <person name="Mikheyev A.S."/>
        </authorList>
    </citation>
    <scope>NUCLEOTIDE SEQUENCE</scope>
    <source>
        <tissue evidence="2">Venom_gland</tissue>
    </source>
</reference>
<dbReference type="AlphaFoldDB" id="A0A2D4H3W7"/>
<evidence type="ECO:0000313" key="2">
    <source>
        <dbReference type="EMBL" id="LAA66677.1"/>
    </source>
</evidence>
<feature type="signal peptide" evidence="1">
    <location>
        <begin position="1"/>
        <end position="21"/>
    </location>
</feature>
<reference evidence="2" key="1">
    <citation type="submission" date="2017-07" db="EMBL/GenBank/DDBJ databases">
        <authorList>
            <person name="Mikheyev A."/>
            <person name="Grau M."/>
        </authorList>
    </citation>
    <scope>NUCLEOTIDE SEQUENCE</scope>
    <source>
        <tissue evidence="2">Venom_gland</tissue>
    </source>
</reference>
<keyword evidence="1" id="KW-0732">Signal</keyword>
<accession>A0A2D4H3W7</accession>
<name>A0A2D4H3W7_MICLE</name>
<evidence type="ECO:0000256" key="1">
    <source>
        <dbReference type="SAM" id="SignalP"/>
    </source>
</evidence>
<sequence>MLWPEQACVACFLLIPGCADGDCTEGLGSTLSFRPGELQHFLQCRPEEALLVCGKRLGAWFLQVVRGQLIGATPVRIQASVPSSLCGLLLYIPLRFSCKNVLGNNYSSVGINEMSLIPLPCSPCSLYYPKGERLPFACISRVGLQIA</sequence>
<dbReference type="EMBL" id="IACK01000137">
    <property type="protein sequence ID" value="LAA66677.1"/>
    <property type="molecule type" value="Transcribed_RNA"/>
</dbReference>
<protein>
    <submittedName>
        <fullName evidence="2">Uncharacterized protein</fullName>
    </submittedName>
</protein>